<keyword evidence="2" id="KW-1185">Reference proteome</keyword>
<protein>
    <submittedName>
        <fullName evidence="1">Uncharacterized protein</fullName>
    </submittedName>
</protein>
<evidence type="ECO:0000313" key="1">
    <source>
        <dbReference type="EMBL" id="CAX32354.1"/>
    </source>
</evidence>
<dbReference type="KEGG" id="pmt:PMT_2835"/>
<dbReference type="EMBL" id="BX548175">
    <property type="protein sequence ID" value="CAX32354.1"/>
    <property type="molecule type" value="Genomic_DNA"/>
</dbReference>
<gene>
    <name evidence="1" type="ordered locus">PMT_2835</name>
</gene>
<reference evidence="1 2" key="1">
    <citation type="journal article" date="2003" name="Nature">
        <title>Genome divergence in two Prochlorococcus ecotypes reflects oceanic niche differentiation.</title>
        <authorList>
            <person name="Rocap G."/>
            <person name="Larimer F.W."/>
            <person name="Lamerdin J.E."/>
            <person name="Malfatti S."/>
            <person name="Chain P."/>
            <person name="Ahlgren N.A."/>
            <person name="Arellano A."/>
            <person name="Coleman M."/>
            <person name="Hauser L."/>
            <person name="Hess W.R."/>
            <person name="Johnson Z.I."/>
            <person name="Land M.L."/>
            <person name="Lindell D."/>
            <person name="Post A.F."/>
            <person name="Regala W."/>
            <person name="Shah M."/>
            <person name="Shaw S.L."/>
            <person name="Steglich C."/>
            <person name="Sullivan M.B."/>
            <person name="Ting C.S."/>
            <person name="Tolonen A."/>
            <person name="Webb E.A."/>
            <person name="Zinser E.R."/>
            <person name="Chisholm S.W."/>
        </authorList>
    </citation>
    <scope>NUCLEOTIDE SEQUENCE [LARGE SCALE GENOMIC DNA]</scope>
    <source>
        <strain evidence="2">MIT 9313</strain>
    </source>
</reference>
<dbReference type="AlphaFoldDB" id="B9ESK8"/>
<dbReference type="Proteomes" id="UP000001423">
    <property type="component" value="Chromosome"/>
</dbReference>
<dbReference type="HOGENOM" id="CLU_3046861_0_0_3"/>
<proteinExistence type="predicted"/>
<sequence length="54" mass="6445">MVQAGNHLKSHLDPLHWVEQEQILTGLKSILEPEGEVYLVRLIKKEFTYKYKRH</sequence>
<organism evidence="1 2">
    <name type="scientific">Prochlorococcus marinus (strain MIT 9313)</name>
    <dbReference type="NCBI Taxonomy" id="74547"/>
    <lineage>
        <taxon>Bacteria</taxon>
        <taxon>Bacillati</taxon>
        <taxon>Cyanobacteriota</taxon>
        <taxon>Cyanophyceae</taxon>
        <taxon>Synechococcales</taxon>
        <taxon>Prochlorococcaceae</taxon>
        <taxon>Prochlorococcus</taxon>
    </lineage>
</organism>
<name>B9ESK8_PROMM</name>
<accession>B9ESK8</accession>
<evidence type="ECO:0000313" key="2">
    <source>
        <dbReference type="Proteomes" id="UP000001423"/>
    </source>
</evidence>